<dbReference type="Pfam" id="PF07034">
    <property type="entry name" value="ORC3_N"/>
    <property type="match status" value="1"/>
</dbReference>
<evidence type="ECO:0000256" key="3">
    <source>
        <dbReference type="ARBA" id="ARBA00022705"/>
    </source>
</evidence>
<dbReference type="InterPro" id="IPR040855">
    <property type="entry name" value="ORC_WH_C"/>
</dbReference>
<dbReference type="GO" id="GO:0005656">
    <property type="term" value="C:nuclear pre-replicative complex"/>
    <property type="evidence" value="ECO:0007669"/>
    <property type="project" value="TreeGrafter"/>
</dbReference>
<evidence type="ECO:0000259" key="7">
    <source>
        <dbReference type="Pfam" id="PF07034"/>
    </source>
</evidence>
<evidence type="ECO:0000256" key="5">
    <source>
        <dbReference type="ARBA" id="ARBA00023242"/>
    </source>
</evidence>
<feature type="domain" description="Origin recognition complex subunit 3 winged helix C-terminal" evidence="8">
    <location>
        <begin position="670"/>
        <end position="799"/>
    </location>
</feature>
<dbReference type="InterPro" id="IPR020795">
    <property type="entry name" value="ORC3"/>
</dbReference>
<dbReference type="GO" id="GO:0003688">
    <property type="term" value="F:DNA replication origin binding"/>
    <property type="evidence" value="ECO:0007669"/>
    <property type="project" value="TreeGrafter"/>
</dbReference>
<reference evidence="9 10" key="1">
    <citation type="journal article" date="2018" name="Science">
        <title>The opium poppy genome and morphinan production.</title>
        <authorList>
            <person name="Guo L."/>
            <person name="Winzer T."/>
            <person name="Yang X."/>
            <person name="Li Y."/>
            <person name="Ning Z."/>
            <person name="He Z."/>
            <person name="Teodor R."/>
            <person name="Lu Y."/>
            <person name="Bowser T.A."/>
            <person name="Graham I.A."/>
            <person name="Ye K."/>
        </authorList>
    </citation>
    <scope>NUCLEOTIDE SEQUENCE [LARGE SCALE GENOMIC DNA]</scope>
    <source>
        <strain evidence="10">cv. HN1</strain>
        <tissue evidence="9">Leaves</tissue>
    </source>
</reference>
<sequence length="801" mass="89710">MTEHFLTTLTDAPSWSLFTRTLTTCNPSMESESLDSPPSSPIADNGENNLQPFFVLHKALPRKGSRKASETGKTRSKLASLSSPKAADKSEETKQVGEDDYDKVRLEAFDFIWSKIDRTIKDVLLNINISVFDVIHQWVCESFSSIKSAGTPGGLHSYPPLTDITCRQIFTGLVMTKNVEFVDDLLTFKELAMHLKSHDSHVVTLSSMDFTAKSGIGGCLRSLQRQLIKFTPDTADISILVSWYSEPENKGYPIVVIIDDMERCNGSVLSEFILILREWVIKIPVILIMGVGTTIDAPKKLLTSNALQYLSPCKFTLGSPSERMDAIMEALLVKLCTGFDIGHKVAVFLRNYFLRKDGTVTSFIRALKIACSKHFLMEPLSFLSEGFLSEDSHSFWMEMCELLPEEMHKCAFDLPSCKLIDDVSCMSTETLVSGLSAVKGLRKDWSSVVLCLFEAGKFHRINLFDIFCEALDPNHQSGTVEDRVKASSSGIFLHSEECFGQRKTGFISQAVRRIKDLPPAHLSQLLQIWRKHTEGITEINVKVDELLSMLDFDGESKSNKQDGIGSPRKPVSNGVIKSPRKGKIGSPRKVTSPGESKSPKKVRIGSPKKAASRSHLNTEKDKKAVNLKAVKLLECMVKDYQEPIESLPFHEIFCFKHVDILQSALIGDPRKMIQVDLLKSHTYLHCSCCNKSGESLLPSMNDTSIIYQLAQEHGDLINLHDWFQSFKAIILPPSNTKKGKRKLQMSPLRKKRKVAVEVESISEASIQARFCKAVTELQITGLLRMPSKRRPYFVQRIAFGF</sequence>
<evidence type="ECO:0000256" key="2">
    <source>
        <dbReference type="ARBA" id="ARBA00010977"/>
    </source>
</evidence>
<dbReference type="InterPro" id="IPR045667">
    <property type="entry name" value="ORC3_N"/>
</dbReference>
<evidence type="ECO:0000256" key="1">
    <source>
        <dbReference type="ARBA" id="ARBA00004123"/>
    </source>
</evidence>
<dbReference type="AlphaFoldDB" id="A0A4Y7IM14"/>
<evidence type="ECO:0000313" key="10">
    <source>
        <dbReference type="Proteomes" id="UP000316621"/>
    </source>
</evidence>
<dbReference type="OMA" id="YCLMEHY"/>
<comment type="subcellular location">
    <subcellularLocation>
        <location evidence="1">Nucleus</location>
    </subcellularLocation>
</comment>
<dbReference type="Gramene" id="RZC48495">
    <property type="protein sequence ID" value="RZC48495"/>
    <property type="gene ID" value="C5167_016921"/>
</dbReference>
<keyword evidence="5" id="KW-0539">Nucleus</keyword>
<dbReference type="PANTHER" id="PTHR12748:SF0">
    <property type="entry name" value="ORIGIN RECOGNITION COMPLEX SUBUNIT 3"/>
    <property type="match status" value="1"/>
</dbReference>
<accession>A0A4Y7IM14</accession>
<comment type="similarity">
    <text evidence="2">Belongs to the ORC3 family.</text>
</comment>
<feature type="compositionally biased region" description="Basic and acidic residues" evidence="6">
    <location>
        <begin position="86"/>
        <end position="97"/>
    </location>
</feature>
<evidence type="ECO:0000256" key="6">
    <source>
        <dbReference type="SAM" id="MobiDB-lite"/>
    </source>
</evidence>
<evidence type="ECO:0000259" key="8">
    <source>
        <dbReference type="Pfam" id="PF18137"/>
    </source>
</evidence>
<feature type="domain" description="Origin recognition complex subunit 3 N-terminal" evidence="7">
    <location>
        <begin position="74"/>
        <end position="383"/>
    </location>
</feature>
<dbReference type="EMBL" id="CM010716">
    <property type="protein sequence ID" value="RZC48495.1"/>
    <property type="molecule type" value="Genomic_DNA"/>
</dbReference>
<dbReference type="CDD" id="cd20704">
    <property type="entry name" value="Orc3"/>
    <property type="match status" value="2"/>
</dbReference>
<dbReference type="GO" id="GO:0006270">
    <property type="term" value="P:DNA replication initiation"/>
    <property type="evidence" value="ECO:0007669"/>
    <property type="project" value="TreeGrafter"/>
</dbReference>
<keyword evidence="3" id="KW-0235">DNA replication</keyword>
<dbReference type="GO" id="GO:0031261">
    <property type="term" value="C:DNA replication preinitiation complex"/>
    <property type="evidence" value="ECO:0007669"/>
    <property type="project" value="TreeGrafter"/>
</dbReference>
<organism evidence="9 10">
    <name type="scientific">Papaver somniferum</name>
    <name type="common">Opium poppy</name>
    <dbReference type="NCBI Taxonomy" id="3469"/>
    <lineage>
        <taxon>Eukaryota</taxon>
        <taxon>Viridiplantae</taxon>
        <taxon>Streptophyta</taxon>
        <taxon>Embryophyta</taxon>
        <taxon>Tracheophyta</taxon>
        <taxon>Spermatophyta</taxon>
        <taxon>Magnoliopsida</taxon>
        <taxon>Ranunculales</taxon>
        <taxon>Papaveraceae</taxon>
        <taxon>Papaveroideae</taxon>
        <taxon>Papaver</taxon>
    </lineage>
</organism>
<feature type="compositionally biased region" description="Low complexity" evidence="6">
    <location>
        <begin position="27"/>
        <end position="37"/>
    </location>
</feature>
<feature type="region of interest" description="Disordered" evidence="6">
    <location>
        <begin position="27"/>
        <end position="48"/>
    </location>
</feature>
<dbReference type="GO" id="GO:0005664">
    <property type="term" value="C:nuclear origin of replication recognition complex"/>
    <property type="evidence" value="ECO:0007669"/>
    <property type="project" value="InterPro"/>
</dbReference>
<dbReference type="Pfam" id="PF18137">
    <property type="entry name" value="WHD_ORC"/>
    <property type="match status" value="1"/>
</dbReference>
<feature type="region of interest" description="Disordered" evidence="6">
    <location>
        <begin position="60"/>
        <end position="97"/>
    </location>
</feature>
<evidence type="ECO:0000256" key="4">
    <source>
        <dbReference type="ARBA" id="ARBA00023125"/>
    </source>
</evidence>
<keyword evidence="10" id="KW-1185">Reference proteome</keyword>
<proteinExistence type="inferred from homology"/>
<feature type="region of interest" description="Disordered" evidence="6">
    <location>
        <begin position="557"/>
        <end position="618"/>
    </location>
</feature>
<evidence type="ECO:0000313" key="9">
    <source>
        <dbReference type="EMBL" id="RZC48495.1"/>
    </source>
</evidence>
<dbReference type="Proteomes" id="UP000316621">
    <property type="component" value="Chromosome 2"/>
</dbReference>
<dbReference type="PANTHER" id="PTHR12748">
    <property type="entry name" value="ORIGIN RECOGNITION COMPLEX SUBUNIT 3"/>
    <property type="match status" value="1"/>
</dbReference>
<keyword evidence="4" id="KW-0238">DNA-binding</keyword>
<protein>
    <submittedName>
        <fullName evidence="9">Uncharacterized protein</fullName>
    </submittedName>
</protein>
<name>A0A4Y7IM14_PAPSO</name>
<dbReference type="STRING" id="3469.A0A4Y7IM14"/>
<gene>
    <name evidence="9" type="ORF">C5167_016921</name>
</gene>